<proteinExistence type="predicted"/>
<accession>A0A9X0ANH4</accession>
<feature type="region of interest" description="Disordered" evidence="1">
    <location>
        <begin position="284"/>
        <end position="365"/>
    </location>
</feature>
<feature type="region of interest" description="Disordered" evidence="1">
    <location>
        <begin position="1"/>
        <end position="33"/>
    </location>
</feature>
<dbReference type="InterPro" id="IPR009072">
    <property type="entry name" value="Histone-fold"/>
</dbReference>
<organism evidence="3 4">
    <name type="scientific">Sclerotinia nivalis</name>
    <dbReference type="NCBI Taxonomy" id="352851"/>
    <lineage>
        <taxon>Eukaryota</taxon>
        <taxon>Fungi</taxon>
        <taxon>Dikarya</taxon>
        <taxon>Ascomycota</taxon>
        <taxon>Pezizomycotina</taxon>
        <taxon>Leotiomycetes</taxon>
        <taxon>Helotiales</taxon>
        <taxon>Sclerotiniaceae</taxon>
        <taxon>Sclerotinia</taxon>
    </lineage>
</organism>
<feature type="region of interest" description="Disordered" evidence="1">
    <location>
        <begin position="522"/>
        <end position="544"/>
    </location>
</feature>
<dbReference type="Pfam" id="PF10384">
    <property type="entry name" value="Scm3"/>
    <property type="match status" value="1"/>
</dbReference>
<name>A0A9X0ANH4_9HELO</name>
<feature type="region of interest" description="Disordered" evidence="1">
    <location>
        <begin position="201"/>
        <end position="227"/>
    </location>
</feature>
<gene>
    <name evidence="3" type="ORF">OCU04_005130</name>
</gene>
<feature type="compositionally biased region" description="Acidic residues" evidence="1">
    <location>
        <begin position="137"/>
        <end position="151"/>
    </location>
</feature>
<dbReference type="PANTHER" id="PTHR15992">
    <property type="entry name" value="HOLLIDAY JUNCTION RECOGNITION PROTEIN"/>
    <property type="match status" value="1"/>
</dbReference>
<evidence type="ECO:0000259" key="2">
    <source>
        <dbReference type="Pfam" id="PF08914"/>
    </source>
</evidence>
<comment type="caution">
    <text evidence="3">The sequence shown here is derived from an EMBL/GenBank/DDBJ whole genome shotgun (WGS) entry which is preliminary data.</text>
</comment>
<dbReference type="OrthoDB" id="2420608at2759"/>
<dbReference type="InterPro" id="IPR015010">
    <property type="entry name" value="TERF2IP_Myb"/>
</dbReference>
<dbReference type="InterPro" id="IPR018465">
    <property type="entry name" value="Scm3/HJURP"/>
</dbReference>
<feature type="region of interest" description="Disordered" evidence="1">
    <location>
        <begin position="126"/>
        <end position="175"/>
    </location>
</feature>
<dbReference type="GO" id="GO:0046982">
    <property type="term" value="F:protein heterodimerization activity"/>
    <property type="evidence" value="ECO:0007669"/>
    <property type="project" value="InterPro"/>
</dbReference>
<dbReference type="AlphaFoldDB" id="A0A9X0ANH4"/>
<dbReference type="GO" id="GO:0042393">
    <property type="term" value="F:histone binding"/>
    <property type="evidence" value="ECO:0007669"/>
    <property type="project" value="InterPro"/>
</dbReference>
<feature type="compositionally biased region" description="Basic residues" evidence="1">
    <location>
        <begin position="620"/>
        <end position="629"/>
    </location>
</feature>
<dbReference type="GO" id="GO:0005634">
    <property type="term" value="C:nucleus"/>
    <property type="evidence" value="ECO:0007669"/>
    <property type="project" value="InterPro"/>
</dbReference>
<dbReference type="Gene3D" id="1.10.20.10">
    <property type="entry name" value="Histone, subunit A"/>
    <property type="match status" value="1"/>
</dbReference>
<dbReference type="EMBL" id="JAPEIS010000005">
    <property type="protein sequence ID" value="KAJ8066037.1"/>
    <property type="molecule type" value="Genomic_DNA"/>
</dbReference>
<dbReference type="InterPro" id="IPR009057">
    <property type="entry name" value="Homeodomain-like_sf"/>
</dbReference>
<feature type="compositionally biased region" description="Basic and acidic residues" evidence="1">
    <location>
        <begin position="829"/>
        <end position="838"/>
    </location>
</feature>
<evidence type="ECO:0000256" key="1">
    <source>
        <dbReference type="SAM" id="MobiDB-lite"/>
    </source>
</evidence>
<dbReference type="SUPFAM" id="SSF46689">
    <property type="entry name" value="Homeodomain-like"/>
    <property type="match status" value="1"/>
</dbReference>
<feature type="compositionally biased region" description="Acidic residues" evidence="1">
    <location>
        <begin position="526"/>
        <end position="536"/>
    </location>
</feature>
<feature type="domain" description="TERF2-interacting telomeric protein 1 Myb" evidence="2">
    <location>
        <begin position="362"/>
        <end position="413"/>
    </location>
</feature>
<feature type="compositionally biased region" description="Polar residues" evidence="1">
    <location>
        <begin position="344"/>
        <end position="361"/>
    </location>
</feature>
<feature type="compositionally biased region" description="Basic residues" evidence="1">
    <location>
        <begin position="308"/>
        <end position="319"/>
    </location>
</feature>
<dbReference type="Proteomes" id="UP001152300">
    <property type="component" value="Unassembled WGS sequence"/>
</dbReference>
<protein>
    <recommendedName>
        <fullName evidence="2">TERF2-interacting telomeric protein 1 Myb domain-containing protein</fullName>
    </recommendedName>
</protein>
<evidence type="ECO:0000313" key="4">
    <source>
        <dbReference type="Proteomes" id="UP001152300"/>
    </source>
</evidence>
<feature type="compositionally biased region" description="Basic and acidic residues" evidence="1">
    <location>
        <begin position="152"/>
        <end position="166"/>
    </location>
</feature>
<feature type="compositionally biased region" description="Polar residues" evidence="1">
    <location>
        <begin position="565"/>
        <end position="580"/>
    </location>
</feature>
<feature type="compositionally biased region" description="Acidic residues" evidence="1">
    <location>
        <begin position="15"/>
        <end position="33"/>
    </location>
</feature>
<feature type="compositionally biased region" description="Polar residues" evidence="1">
    <location>
        <begin position="770"/>
        <end position="788"/>
    </location>
</feature>
<sequence length="961" mass="106681">MGSPTKRQKISTEPNDADFEVNDDYSEGYTEAEEDDFIVDDENDDIVYGPGYDPDQELQQRRARLDYKLKSTFESIFEKYGKDFDGVGDEIDLLTGEILVDNGHLKEMQDERDAGDNKAGGNLLRALTVEPESVMETSDDENSIEEGEGMNEGDKAQDKSDHRVNAEEMSCGDMEEDDMILRGYDEPNRDPFLDVVSTIETESASNDPLGDLQRQRNSQPEGRSVSFPSYNEILHSFGPDVAPQIVNIISRKHIHDDTHIEPAWRVPELPALEPKKRPALRAFIPEPETERSPSPDVSESIWALPRGRGPRGRGPRGRGPKGPFKPKASFRPRNIGDTALLSDGLSTPSSAASKSPRVRNSFTEEEDEILIAKVAEARDQGLTFGTESTWEELASLNDRHTIASWKDRYRQRYLHLWSPEGTTRPGSRGLRPPYRPKNREESESSIRSASRSPHPVSFFQRPSRTRKPAQQGSNVVSWSDAVAAIKVLDPRLHKDLAKDASIFDLTDVRPVDVDEEALNLRSSDLEFSEESDDEPELPAHIGSGVQRIAPVTVNPAYEFSDEETGSNFKALQQSSGSTPKPNEEKGSWLVTPQSEESKESKEGARKPSSSKSKDGTNGKSRSRQSIVRKRLMSEEVDELSLGLEGGDVLFVCSLPRKDKQKEPRTFIKREGQDSAISDAITPVQPKGRIPTLSDFDEFDELSAEWAPALPTAYAKKSIVKIKSEPDPAVGVGLSDNKKETSVDLFDIDQLPETSPRSALDARRQSRMNKRFSSSAVIPSTSQIESSPTVAVDRRIQSRIQQRTDSVDNGPVLPASLDMVSSPTPRPKRKFFDLDEKENTSLTPSQKADQETETLVSDAEDLPLQNMISGNRTPTLSPNKKTGGITTPTHSESRKSRTPLLDYTTPTRRDLTRKGALRGTSRSPGMVKTPGGTFRKCGQDGFACKRAFCFRCGLSSKRMGIE</sequence>
<dbReference type="PANTHER" id="PTHR15992:SF5">
    <property type="entry name" value="HOLLIDAY JUNCTION RECOGNITION PROTEIN"/>
    <property type="match status" value="1"/>
</dbReference>
<feature type="region of interest" description="Disordered" evidence="1">
    <location>
        <begin position="753"/>
        <end position="901"/>
    </location>
</feature>
<feature type="region of interest" description="Disordered" evidence="1">
    <location>
        <begin position="560"/>
        <end position="629"/>
    </location>
</feature>
<dbReference type="Gene3D" id="1.10.10.60">
    <property type="entry name" value="Homeodomain-like"/>
    <property type="match status" value="1"/>
</dbReference>
<feature type="compositionally biased region" description="Polar residues" evidence="1">
    <location>
        <begin position="215"/>
        <end position="227"/>
    </location>
</feature>
<feature type="compositionally biased region" description="Polar residues" evidence="1">
    <location>
        <begin position="865"/>
        <end position="889"/>
    </location>
</feature>
<evidence type="ECO:0000313" key="3">
    <source>
        <dbReference type="EMBL" id="KAJ8066037.1"/>
    </source>
</evidence>
<reference evidence="3" key="1">
    <citation type="submission" date="2022-11" db="EMBL/GenBank/DDBJ databases">
        <title>Genome Resource of Sclerotinia nivalis Strain SnTB1, a Plant Pathogen Isolated from American Ginseng.</title>
        <authorList>
            <person name="Fan S."/>
        </authorList>
    </citation>
    <scope>NUCLEOTIDE SEQUENCE</scope>
    <source>
        <strain evidence="3">SnTB1</strain>
    </source>
</reference>
<dbReference type="Pfam" id="PF08914">
    <property type="entry name" value="Myb_Rap1"/>
    <property type="match status" value="1"/>
</dbReference>
<keyword evidence="4" id="KW-1185">Reference proteome</keyword>
<dbReference type="CDD" id="cd11655">
    <property type="entry name" value="rap1_myb-like"/>
    <property type="match status" value="1"/>
</dbReference>
<feature type="compositionally biased region" description="Basic and acidic residues" evidence="1">
    <location>
        <begin position="595"/>
        <end position="616"/>
    </location>
</feature>
<feature type="region of interest" description="Disordered" evidence="1">
    <location>
        <begin position="418"/>
        <end position="475"/>
    </location>
</feature>